<evidence type="ECO:0000313" key="3">
    <source>
        <dbReference type="Proteomes" id="UP000002051"/>
    </source>
</evidence>
<gene>
    <name evidence="1" type="ordered locus">MTR_8g432380</name>
</gene>
<dbReference type="EMBL" id="CM001224">
    <property type="protein sequence ID" value="KEH18935.1"/>
    <property type="molecule type" value="Genomic_DNA"/>
</dbReference>
<accession>A0A072TZI1</accession>
<reference evidence="1 3" key="1">
    <citation type="journal article" date="2011" name="Nature">
        <title>The Medicago genome provides insight into the evolution of rhizobial symbioses.</title>
        <authorList>
            <person name="Young N.D."/>
            <person name="Debelle F."/>
            <person name="Oldroyd G.E."/>
            <person name="Geurts R."/>
            <person name="Cannon S.B."/>
            <person name="Udvardi M.K."/>
            <person name="Benedito V.A."/>
            <person name="Mayer K.F."/>
            <person name="Gouzy J."/>
            <person name="Schoof H."/>
            <person name="Van de Peer Y."/>
            <person name="Proost S."/>
            <person name="Cook D.R."/>
            <person name="Meyers B.C."/>
            <person name="Spannagl M."/>
            <person name="Cheung F."/>
            <person name="De Mita S."/>
            <person name="Krishnakumar V."/>
            <person name="Gundlach H."/>
            <person name="Zhou S."/>
            <person name="Mudge J."/>
            <person name="Bharti A.K."/>
            <person name="Murray J.D."/>
            <person name="Naoumkina M.A."/>
            <person name="Rosen B."/>
            <person name="Silverstein K.A."/>
            <person name="Tang H."/>
            <person name="Rombauts S."/>
            <person name="Zhao P.X."/>
            <person name="Zhou P."/>
            <person name="Barbe V."/>
            <person name="Bardou P."/>
            <person name="Bechner M."/>
            <person name="Bellec A."/>
            <person name="Berger A."/>
            <person name="Berges H."/>
            <person name="Bidwell S."/>
            <person name="Bisseling T."/>
            <person name="Choisne N."/>
            <person name="Couloux A."/>
            <person name="Denny R."/>
            <person name="Deshpande S."/>
            <person name="Dai X."/>
            <person name="Doyle J.J."/>
            <person name="Dudez A.M."/>
            <person name="Farmer A.D."/>
            <person name="Fouteau S."/>
            <person name="Franken C."/>
            <person name="Gibelin C."/>
            <person name="Gish J."/>
            <person name="Goldstein S."/>
            <person name="Gonzalez A.J."/>
            <person name="Green P.J."/>
            <person name="Hallab A."/>
            <person name="Hartog M."/>
            <person name="Hua A."/>
            <person name="Humphray S.J."/>
            <person name="Jeong D.H."/>
            <person name="Jing Y."/>
            <person name="Jocker A."/>
            <person name="Kenton S.M."/>
            <person name="Kim D.J."/>
            <person name="Klee K."/>
            <person name="Lai H."/>
            <person name="Lang C."/>
            <person name="Lin S."/>
            <person name="Macmil S.L."/>
            <person name="Magdelenat G."/>
            <person name="Matthews L."/>
            <person name="McCorrison J."/>
            <person name="Monaghan E.L."/>
            <person name="Mun J.H."/>
            <person name="Najar F.Z."/>
            <person name="Nicholson C."/>
            <person name="Noirot C."/>
            <person name="O'Bleness M."/>
            <person name="Paule C.R."/>
            <person name="Poulain J."/>
            <person name="Prion F."/>
            <person name="Qin B."/>
            <person name="Qu C."/>
            <person name="Retzel E.F."/>
            <person name="Riddle C."/>
            <person name="Sallet E."/>
            <person name="Samain S."/>
            <person name="Samson N."/>
            <person name="Sanders I."/>
            <person name="Saurat O."/>
            <person name="Scarpelli C."/>
            <person name="Schiex T."/>
            <person name="Segurens B."/>
            <person name="Severin A.J."/>
            <person name="Sherrier D.J."/>
            <person name="Shi R."/>
            <person name="Sims S."/>
            <person name="Singer S.R."/>
            <person name="Sinharoy S."/>
            <person name="Sterck L."/>
            <person name="Viollet A."/>
            <person name="Wang B.B."/>
            <person name="Wang K."/>
            <person name="Wang M."/>
            <person name="Wang X."/>
            <person name="Warfsmann J."/>
            <person name="Weissenbach J."/>
            <person name="White D.D."/>
            <person name="White J.D."/>
            <person name="Wiley G.B."/>
            <person name="Wincker P."/>
            <person name="Xing Y."/>
            <person name="Yang L."/>
            <person name="Yao Z."/>
            <person name="Ying F."/>
            <person name="Zhai J."/>
            <person name="Zhou L."/>
            <person name="Zuber A."/>
            <person name="Denarie J."/>
            <person name="Dixon R.A."/>
            <person name="May G.D."/>
            <person name="Schwartz D.C."/>
            <person name="Rogers J."/>
            <person name="Quetier F."/>
            <person name="Town C.D."/>
            <person name="Roe B.A."/>
        </authorList>
    </citation>
    <scope>NUCLEOTIDE SEQUENCE [LARGE SCALE GENOMIC DNA]</scope>
    <source>
        <strain evidence="1">A17</strain>
        <strain evidence="2 3">cv. Jemalong A17</strain>
    </source>
</reference>
<protein>
    <submittedName>
        <fullName evidence="1 2">Uncharacterized protein</fullName>
    </submittedName>
</protein>
<dbReference type="HOGENOM" id="CLU_2162200_0_0_1"/>
<sequence>MCCLRQTIWGRILHQRLNLRLLLSNCCENRSPERASWGTKMHVMVLYNTMICMNRWHLHTYRKKPIQQTSLAHHRALQGMNVSQSHPKPWDSSPASVVANAPLHFSYILLF</sequence>
<proteinExistence type="predicted"/>
<keyword evidence="3" id="KW-1185">Reference proteome</keyword>
<name>A0A072TZI1_MEDTR</name>
<organism evidence="1 3">
    <name type="scientific">Medicago truncatula</name>
    <name type="common">Barrel medic</name>
    <name type="synonym">Medicago tribuloides</name>
    <dbReference type="NCBI Taxonomy" id="3880"/>
    <lineage>
        <taxon>Eukaryota</taxon>
        <taxon>Viridiplantae</taxon>
        <taxon>Streptophyta</taxon>
        <taxon>Embryophyta</taxon>
        <taxon>Tracheophyta</taxon>
        <taxon>Spermatophyta</taxon>
        <taxon>Magnoliopsida</taxon>
        <taxon>eudicotyledons</taxon>
        <taxon>Gunneridae</taxon>
        <taxon>Pentapetalae</taxon>
        <taxon>rosids</taxon>
        <taxon>fabids</taxon>
        <taxon>Fabales</taxon>
        <taxon>Fabaceae</taxon>
        <taxon>Papilionoideae</taxon>
        <taxon>50 kb inversion clade</taxon>
        <taxon>NPAAA clade</taxon>
        <taxon>Hologalegina</taxon>
        <taxon>IRL clade</taxon>
        <taxon>Trifolieae</taxon>
        <taxon>Medicago</taxon>
    </lineage>
</organism>
<evidence type="ECO:0000313" key="1">
    <source>
        <dbReference type="EMBL" id="KEH18935.1"/>
    </source>
</evidence>
<evidence type="ECO:0000313" key="2">
    <source>
        <dbReference type="EnsemblPlants" id="KEH18935"/>
    </source>
</evidence>
<dbReference type="EnsemblPlants" id="KEH18935">
    <property type="protein sequence ID" value="KEH18935"/>
    <property type="gene ID" value="MTR_8g432380"/>
</dbReference>
<dbReference type="Proteomes" id="UP000002051">
    <property type="component" value="Chromosome 8"/>
</dbReference>
<reference evidence="1 3" key="2">
    <citation type="journal article" date="2014" name="BMC Genomics">
        <title>An improved genome release (version Mt4.0) for the model legume Medicago truncatula.</title>
        <authorList>
            <person name="Tang H."/>
            <person name="Krishnakumar V."/>
            <person name="Bidwell S."/>
            <person name="Rosen B."/>
            <person name="Chan A."/>
            <person name="Zhou S."/>
            <person name="Gentzbittel L."/>
            <person name="Childs K.L."/>
            <person name="Yandell M."/>
            <person name="Gundlach H."/>
            <person name="Mayer K.F."/>
            <person name="Schwartz D.C."/>
            <person name="Town C.D."/>
        </authorList>
    </citation>
    <scope>GENOME REANNOTATION</scope>
    <source>
        <strain evidence="1">A17</strain>
        <strain evidence="2 3">cv. Jemalong A17</strain>
    </source>
</reference>
<dbReference type="AlphaFoldDB" id="A0A072TZI1"/>
<reference evidence="2" key="3">
    <citation type="submission" date="2015-04" db="UniProtKB">
        <authorList>
            <consortium name="EnsemblPlants"/>
        </authorList>
    </citation>
    <scope>IDENTIFICATION</scope>
    <source>
        <strain evidence="2">cv. Jemalong A17</strain>
    </source>
</reference>